<dbReference type="Proteomes" id="UP000554520">
    <property type="component" value="Unassembled WGS sequence"/>
</dbReference>
<dbReference type="EMBL" id="JACHXN010000007">
    <property type="protein sequence ID" value="MBB3146144.1"/>
    <property type="molecule type" value="Genomic_DNA"/>
</dbReference>
<evidence type="ECO:0000313" key="1">
    <source>
        <dbReference type="EMBL" id="MBB3146144.1"/>
    </source>
</evidence>
<gene>
    <name evidence="1" type="ORF">FHS21_002559</name>
</gene>
<name>A0A839U832_9HYPH</name>
<proteinExistence type="predicted"/>
<reference evidence="1 2" key="1">
    <citation type="submission" date="2020-08" db="EMBL/GenBank/DDBJ databases">
        <title>Genomic Encyclopedia of Type Strains, Phase III (KMG-III): the genomes of soil and plant-associated and newly described type strains.</title>
        <authorList>
            <person name="Whitman W."/>
        </authorList>
    </citation>
    <scope>NUCLEOTIDE SEQUENCE [LARGE SCALE GENOMIC DNA]</scope>
    <source>
        <strain evidence="1 2">CECT 7015</strain>
    </source>
</reference>
<evidence type="ECO:0000313" key="2">
    <source>
        <dbReference type="Proteomes" id="UP000554520"/>
    </source>
</evidence>
<organism evidence="1 2">
    <name type="scientific">Phyllobacterium trifolii</name>
    <dbReference type="NCBI Taxonomy" id="300193"/>
    <lineage>
        <taxon>Bacteria</taxon>
        <taxon>Pseudomonadati</taxon>
        <taxon>Pseudomonadota</taxon>
        <taxon>Alphaproteobacteria</taxon>
        <taxon>Hyphomicrobiales</taxon>
        <taxon>Phyllobacteriaceae</taxon>
        <taxon>Phyllobacterium</taxon>
    </lineage>
</organism>
<protein>
    <submittedName>
        <fullName evidence="1">Uncharacterized protein</fullName>
    </submittedName>
</protein>
<comment type="caution">
    <text evidence="1">The sequence shown here is derived from an EMBL/GenBank/DDBJ whole genome shotgun (WGS) entry which is preliminary data.</text>
</comment>
<dbReference type="AlphaFoldDB" id="A0A839U832"/>
<accession>A0A839U832</accession>
<keyword evidence="2" id="KW-1185">Reference proteome</keyword>
<sequence>MGSASQGFIAEHLGSWLIDANQRHIRLPTSEPR</sequence>